<feature type="region of interest" description="Disordered" evidence="1">
    <location>
        <begin position="64"/>
        <end position="99"/>
    </location>
</feature>
<gene>
    <name evidence="2" type="ORF">Aca07nite_84280</name>
</gene>
<dbReference type="EMBL" id="BOMF01000171">
    <property type="protein sequence ID" value="GID51153.1"/>
    <property type="molecule type" value="Genomic_DNA"/>
</dbReference>
<protein>
    <submittedName>
        <fullName evidence="2">Uncharacterized protein</fullName>
    </submittedName>
</protein>
<accession>A0ABQ3WYD9</accession>
<evidence type="ECO:0000256" key="1">
    <source>
        <dbReference type="SAM" id="MobiDB-lite"/>
    </source>
</evidence>
<proteinExistence type="predicted"/>
<name>A0ABQ3WYD9_9ACTN</name>
<reference evidence="2" key="1">
    <citation type="submission" date="2021-01" db="EMBL/GenBank/DDBJ databases">
        <title>Whole genome shotgun sequence of Actinoplanes capillaceus NBRC 16408.</title>
        <authorList>
            <person name="Komaki H."/>
            <person name="Tamura T."/>
        </authorList>
    </citation>
    <scope>NUCLEOTIDE SEQUENCE [LARGE SCALE GENOMIC DNA]</scope>
    <source>
        <strain evidence="2">NBRC 16408</strain>
    </source>
</reference>
<organism evidence="2">
    <name type="scientific">Actinoplanes campanulatus</name>
    <dbReference type="NCBI Taxonomy" id="113559"/>
    <lineage>
        <taxon>Bacteria</taxon>
        <taxon>Bacillati</taxon>
        <taxon>Actinomycetota</taxon>
        <taxon>Actinomycetes</taxon>
        <taxon>Micromonosporales</taxon>
        <taxon>Micromonosporaceae</taxon>
        <taxon>Actinoplanes</taxon>
    </lineage>
</organism>
<comment type="caution">
    <text evidence="2">The sequence shown here is derived from an EMBL/GenBank/DDBJ whole genome shotgun (WGS) entry which is preliminary data.</text>
</comment>
<evidence type="ECO:0000313" key="2">
    <source>
        <dbReference type="EMBL" id="GID51153.1"/>
    </source>
</evidence>
<sequence length="99" mass="11135">MTEIDKIAWIHLVDGRVLSTRSPTAALPARLRFRRWAHTIAGLCATTAPTGPVVAHGRRFVCSHPHHDRAPMRENPPDAGQPAPGIRCRRRTTRRMKSR</sequence>
<feature type="compositionally biased region" description="Basic residues" evidence="1">
    <location>
        <begin position="87"/>
        <end position="99"/>
    </location>
</feature>